<accession>A0AAN5DG20</accession>
<feature type="compositionally biased region" description="Polar residues" evidence="3">
    <location>
        <begin position="543"/>
        <end position="577"/>
    </location>
</feature>
<feature type="compositionally biased region" description="Low complexity" evidence="3">
    <location>
        <begin position="1463"/>
        <end position="1476"/>
    </location>
</feature>
<dbReference type="InterPro" id="IPR004092">
    <property type="entry name" value="Mbt"/>
</dbReference>
<feature type="compositionally biased region" description="Low complexity" evidence="3">
    <location>
        <begin position="227"/>
        <end position="244"/>
    </location>
</feature>
<feature type="compositionally biased region" description="Basic and acidic residues" evidence="3">
    <location>
        <begin position="110"/>
        <end position="119"/>
    </location>
</feature>
<feature type="compositionally biased region" description="Basic residues" evidence="3">
    <location>
        <begin position="785"/>
        <end position="805"/>
    </location>
</feature>
<organism evidence="5 6">
    <name type="scientific">Pristionchus mayeri</name>
    <dbReference type="NCBI Taxonomy" id="1317129"/>
    <lineage>
        <taxon>Eukaryota</taxon>
        <taxon>Metazoa</taxon>
        <taxon>Ecdysozoa</taxon>
        <taxon>Nematoda</taxon>
        <taxon>Chromadorea</taxon>
        <taxon>Rhabditida</taxon>
        <taxon>Rhabditina</taxon>
        <taxon>Diplogasteromorpha</taxon>
        <taxon>Diplogasteroidea</taxon>
        <taxon>Neodiplogasteridae</taxon>
        <taxon>Pristionchus</taxon>
    </lineage>
</organism>
<dbReference type="InterPro" id="IPR016197">
    <property type="entry name" value="Chromo-like_dom_sf"/>
</dbReference>
<dbReference type="SUPFAM" id="SSF63748">
    <property type="entry name" value="Tudor/PWWP/MBT"/>
    <property type="match status" value="1"/>
</dbReference>
<evidence type="ECO:0000313" key="5">
    <source>
        <dbReference type="EMBL" id="GMR62090.1"/>
    </source>
</evidence>
<sequence length="1678" mass="183540">FRMGKNSRAKLKQRNEEQFEVGHVFERKLAANGTIVYLTSWVGYAQKDWLPLSAFSEDALDQVKILDAILDEPGRHPKPQYLLDHEEAKARGVNVEKHTPGYKTPRKRERKEEEGERSTAKRGRRPATSTRSSPSRSLPRRFARRDYAESDTPCTARRVATSSISSPARSLPKRAAAAAAAVAAATAAAEDSNDSVPYEESDEEPVEVPKTPVASDVAVEDSEGRGRPTSARSSPARSLPRRLAFLNPEAIKSRRAAASAASTPTKTQPRRGRAAEDSEDSDYYPGGRRGANSTMSSPARSSARPPTSLALKAAAAAFESKSSRREGLTSPPRRETSGAVAAVDEQTSDARRAEREAASAESVAYEESDDEPSAPPARGEGAAKSANGEPAQPPVAASASSKTAFPPGAPAAPVYDVDDAESVIVDPIEAAAKAAVASAALELEQAFASPIGSPISTTSADGAALALIDRVLDGVEEPPLKLFSNSQARELEEEIKEEVADHHDDFEFGDEQQPLDENETPPRESSEASPELGVIDEMPANNRLRTLTEQSRTDAQSIRSCASANPPSTTHRLSISSFEAAESPKRTREPRASGSRIKTRPKKTPAATPVAAKSVPVVSDSEEGSEEEDVGVIFPLSRVFDRMTHTDGTVLYLTSWQGSSDMTWEPLSSFNEGCMDLIRELEDILDNGAPEPFWFKRHKSYMARQQARSAQRGKTGVVRGRVGRPPLQARPVGRPPVTRPGLNSALVRDRGIQPRSTALRGRSRGLAGRPHSTLIRPKSAIPSRGRGRGRGKKRGFGWSNIKRHVSVSEKDHEGVDGARGSQPRPTSSLRGRGRGRRRGFGWSNVARHASTSKEREDVDVEEEATIPFVEERTASSEIQVAPVPPTPRREVAEDTDDILAPLDSPDSPPFDWKTHLDRAGGWPAPINAFWKRRLGRFNNKFADHIGKLCRVPDFDLNYEGNWSTVGSVMAVHGPWVKMHVLDTATAYATWFLCDDPVLLHFESLDDQSSPRVKQPNMSFSVGHNRYRIKIEKAMKNEDGTENLVPKEVFEGQTSWEKCRPITNKFEIGHKLETYDPIAGDGFFHPATVLDVHSIKEEIRIHYDGQQSSACKTLSYRDWRLFPCGYAAAIGWTCNLPESAEKKASLRGRWREKMVASTAERAEENRIAPTEEDITPIQTQRKRAPMIPGMRKLEMQQSPSDEQSTSSPWTEVASAVKRPAEQLAPNGIHGPPKTIEGPPAKKPTVLFVPNEGNGTKGREIQPKASSSKDDISMERLHTILEMNTNETPSVKISPPKVAIKESIGSGPSVMEHIISANARKRNEGNLTYVHRYIKHLNSKNLKKKNNVETATVELSVRASKNLYQQFPTVNPEMSKGKDIGKTMLPVKLRTQYFPVSTIQSTLDTGAVTLAELLNLKKQQAHTGSAHLRIRKPSIGHSFYGDAPSTSRARPVESRLMARSSRPRSTAAYAEAQESATALKRRFDRSPTVPMREGRPSPVPPITPSKSTVTTPTAAAAAVAAAAIAAATQPRGSAMPAAAAARPQLTSDPQASSKQDFSASDILRIILETQMTTAQRITTLVEDLAEMKKNQSVGTKKVEKVNQSVVELQQNHKLVDQTLGMGMNLSHYAGIGSAIASTSTASISAIERERARLLQEQVELLREENRIIREKLEHAKNQKY</sequence>
<proteinExistence type="predicted"/>
<feature type="repeat" description="MBT" evidence="1">
    <location>
        <begin position="1028"/>
        <end position="1136"/>
    </location>
</feature>
<feature type="compositionally biased region" description="Low complexity" evidence="3">
    <location>
        <begin position="716"/>
        <end position="732"/>
    </location>
</feature>
<dbReference type="Gene3D" id="2.40.50.40">
    <property type="match status" value="1"/>
</dbReference>
<gene>
    <name evidence="5" type="ORF">PMAYCL1PPCAC_32285</name>
</gene>
<dbReference type="Gene3D" id="2.30.30.140">
    <property type="match status" value="2"/>
</dbReference>
<feature type="compositionally biased region" description="Basic and acidic residues" evidence="3">
    <location>
        <begin position="321"/>
        <end position="336"/>
    </location>
</feature>
<dbReference type="PROSITE" id="PS50013">
    <property type="entry name" value="CHROMO_2"/>
    <property type="match status" value="1"/>
</dbReference>
<dbReference type="Proteomes" id="UP001328107">
    <property type="component" value="Unassembled WGS sequence"/>
</dbReference>
<feature type="domain" description="Chromo" evidence="4">
    <location>
        <begin position="634"/>
        <end position="683"/>
    </location>
</feature>
<feature type="compositionally biased region" description="Basic and acidic residues" evidence="3">
    <location>
        <begin position="348"/>
        <end position="358"/>
    </location>
</feature>
<dbReference type="GO" id="GO:0006355">
    <property type="term" value="P:regulation of DNA-templated transcription"/>
    <property type="evidence" value="ECO:0007669"/>
    <property type="project" value="InterPro"/>
</dbReference>
<dbReference type="InterPro" id="IPR000953">
    <property type="entry name" value="Chromo/chromo_shadow_dom"/>
</dbReference>
<feature type="compositionally biased region" description="Polar residues" evidence="3">
    <location>
        <begin position="1542"/>
        <end position="1552"/>
    </location>
</feature>
<evidence type="ECO:0000256" key="2">
    <source>
        <dbReference type="SAM" id="Coils"/>
    </source>
</evidence>
<feature type="region of interest" description="Disordered" evidence="3">
    <location>
        <begin position="1533"/>
        <end position="1552"/>
    </location>
</feature>
<feature type="compositionally biased region" description="Acidic residues" evidence="3">
    <location>
        <begin position="191"/>
        <end position="206"/>
    </location>
</feature>
<feature type="region of interest" description="Disordered" evidence="3">
    <location>
        <begin position="1437"/>
        <end position="1508"/>
    </location>
</feature>
<feature type="compositionally biased region" description="Low complexity" evidence="3">
    <location>
        <begin position="293"/>
        <end position="320"/>
    </location>
</feature>
<feature type="compositionally biased region" description="Basic and acidic residues" evidence="3">
    <location>
        <begin position="806"/>
        <end position="816"/>
    </location>
</feature>
<feature type="coiled-coil region" evidence="2">
    <location>
        <begin position="1641"/>
        <end position="1676"/>
    </location>
</feature>
<dbReference type="EMBL" id="BTRK01000006">
    <property type="protein sequence ID" value="GMR62090.1"/>
    <property type="molecule type" value="Genomic_DNA"/>
</dbReference>
<feature type="compositionally biased region" description="Low complexity" evidence="3">
    <location>
        <begin position="126"/>
        <end position="137"/>
    </location>
</feature>
<dbReference type="PROSITE" id="PS51079">
    <property type="entry name" value="MBT"/>
    <property type="match status" value="1"/>
</dbReference>
<keyword evidence="6" id="KW-1185">Reference proteome</keyword>
<keyword evidence="2" id="KW-0175">Coiled coil</keyword>
<name>A0AAN5DG20_9BILA</name>
<feature type="region of interest" description="Disordered" evidence="3">
    <location>
        <begin position="87"/>
        <end position="414"/>
    </location>
</feature>
<dbReference type="GO" id="GO:0005634">
    <property type="term" value="C:nucleus"/>
    <property type="evidence" value="ECO:0007669"/>
    <property type="project" value="InterPro"/>
</dbReference>
<evidence type="ECO:0000256" key="1">
    <source>
        <dbReference type="PROSITE-ProRule" id="PRU00459"/>
    </source>
</evidence>
<evidence type="ECO:0000259" key="4">
    <source>
        <dbReference type="PROSITE" id="PS50013"/>
    </source>
</evidence>
<dbReference type="Pfam" id="PF02820">
    <property type="entry name" value="MBT"/>
    <property type="match status" value="1"/>
</dbReference>
<dbReference type="SUPFAM" id="SSF54160">
    <property type="entry name" value="Chromo domain-like"/>
    <property type="match status" value="1"/>
</dbReference>
<feature type="non-terminal residue" evidence="5">
    <location>
        <position position="1"/>
    </location>
</feature>
<feature type="compositionally biased region" description="Basic and acidic residues" evidence="3">
    <location>
        <begin position="1255"/>
        <end position="1268"/>
    </location>
</feature>
<feature type="compositionally biased region" description="Low complexity" evidence="3">
    <location>
        <begin position="604"/>
        <end position="619"/>
    </location>
</feature>
<evidence type="ECO:0000256" key="3">
    <source>
        <dbReference type="SAM" id="MobiDB-lite"/>
    </source>
</evidence>
<feature type="compositionally biased region" description="Low complexity" evidence="3">
    <location>
        <begin position="175"/>
        <end position="189"/>
    </location>
</feature>
<feature type="region of interest" description="Disordered" evidence="3">
    <location>
        <begin position="706"/>
        <end position="862"/>
    </location>
</feature>
<feature type="compositionally biased region" description="Basic and acidic residues" evidence="3">
    <location>
        <begin position="582"/>
        <end position="591"/>
    </location>
</feature>
<feature type="compositionally biased region" description="Acidic residues" evidence="3">
    <location>
        <begin position="507"/>
        <end position="519"/>
    </location>
</feature>
<reference evidence="6" key="1">
    <citation type="submission" date="2022-10" db="EMBL/GenBank/DDBJ databases">
        <title>Genome assembly of Pristionchus species.</title>
        <authorList>
            <person name="Yoshida K."/>
            <person name="Sommer R.J."/>
        </authorList>
    </citation>
    <scope>NUCLEOTIDE SEQUENCE [LARGE SCALE GENOMIC DNA]</scope>
    <source>
        <strain evidence="6">RS5460</strain>
    </source>
</reference>
<evidence type="ECO:0000313" key="6">
    <source>
        <dbReference type="Proteomes" id="UP001328107"/>
    </source>
</evidence>
<feature type="compositionally biased region" description="Low complexity" evidence="3">
    <location>
        <begin position="758"/>
        <end position="769"/>
    </location>
</feature>
<feature type="region of interest" description="Disordered" evidence="3">
    <location>
        <begin position="502"/>
        <end position="624"/>
    </location>
</feature>
<protein>
    <recommendedName>
        <fullName evidence="4">Chromo domain-containing protein</fullName>
    </recommendedName>
</protein>
<dbReference type="CDD" id="cd00024">
    <property type="entry name" value="CD_CSD"/>
    <property type="match status" value="1"/>
</dbReference>
<feature type="region of interest" description="Disordered" evidence="3">
    <location>
        <begin position="1249"/>
        <end position="1268"/>
    </location>
</feature>
<feature type="compositionally biased region" description="Basic and acidic residues" evidence="3">
    <location>
        <begin position="87"/>
        <end position="99"/>
    </location>
</feature>
<comment type="caution">
    <text evidence="5">The sequence shown here is derived from an EMBL/GenBank/DDBJ whole genome shotgun (WGS) entry which is preliminary data.</text>
</comment>